<dbReference type="InterPro" id="IPR004842">
    <property type="entry name" value="SLC12A_fam"/>
</dbReference>
<keyword evidence="9" id="KW-1185">Reference proteome</keyword>
<gene>
    <name evidence="8" type="ORF">SAMN02745206_02379</name>
</gene>
<keyword evidence="3 5" id="KW-1133">Transmembrane helix</keyword>
<dbReference type="STRING" id="1121391.SAMN02745206_02379"/>
<dbReference type="PANTHER" id="PTHR11827:SF72">
    <property type="entry name" value="GH08340P"/>
    <property type="match status" value="1"/>
</dbReference>
<dbReference type="OrthoDB" id="3181223at2"/>
<evidence type="ECO:0000256" key="4">
    <source>
        <dbReference type="ARBA" id="ARBA00023136"/>
    </source>
</evidence>
<evidence type="ECO:0000256" key="3">
    <source>
        <dbReference type="ARBA" id="ARBA00022989"/>
    </source>
</evidence>
<feature type="domain" description="SLC12A transporter C-terminal" evidence="7">
    <location>
        <begin position="587"/>
        <end position="656"/>
    </location>
</feature>
<feature type="transmembrane region" description="Helical" evidence="5">
    <location>
        <begin position="219"/>
        <end position="240"/>
    </location>
</feature>
<comment type="subcellular location">
    <subcellularLocation>
        <location evidence="1">Membrane</location>
        <topology evidence="1">Multi-pass membrane protein</topology>
    </subcellularLocation>
</comment>
<dbReference type="Pfam" id="PF00324">
    <property type="entry name" value="AA_permease"/>
    <property type="match status" value="1"/>
</dbReference>
<name>A0A1M5D8F0_9BACT</name>
<feature type="transmembrane region" description="Helical" evidence="5">
    <location>
        <begin position="84"/>
        <end position="107"/>
    </location>
</feature>
<dbReference type="Gene3D" id="1.20.1740.10">
    <property type="entry name" value="Amino acid/polyamine transporter I"/>
    <property type="match status" value="1"/>
</dbReference>
<dbReference type="InterPro" id="IPR018491">
    <property type="entry name" value="SLC12_C"/>
</dbReference>
<keyword evidence="4 5" id="KW-0472">Membrane</keyword>
<dbReference type="RefSeq" id="WP_073039732.1">
    <property type="nucleotide sequence ID" value="NZ_FQVB01000022.1"/>
</dbReference>
<feature type="transmembrane region" description="Helical" evidence="5">
    <location>
        <begin position="185"/>
        <end position="207"/>
    </location>
</feature>
<dbReference type="Proteomes" id="UP000184076">
    <property type="component" value="Unassembled WGS sequence"/>
</dbReference>
<dbReference type="GO" id="GO:0016020">
    <property type="term" value="C:membrane"/>
    <property type="evidence" value="ECO:0007669"/>
    <property type="project" value="UniProtKB-SubCell"/>
</dbReference>
<dbReference type="Pfam" id="PF03522">
    <property type="entry name" value="SLC12"/>
    <property type="match status" value="2"/>
</dbReference>
<accession>A0A1M5D8F0</accession>
<feature type="transmembrane region" description="Helical" evidence="5">
    <location>
        <begin position="391"/>
        <end position="407"/>
    </location>
</feature>
<evidence type="ECO:0000259" key="7">
    <source>
        <dbReference type="Pfam" id="PF03522"/>
    </source>
</evidence>
<reference evidence="9" key="1">
    <citation type="submission" date="2016-11" db="EMBL/GenBank/DDBJ databases">
        <authorList>
            <person name="Varghese N."/>
            <person name="Submissions S."/>
        </authorList>
    </citation>
    <scope>NUCLEOTIDE SEQUENCE [LARGE SCALE GENOMIC DNA]</scope>
    <source>
        <strain evidence="9">DSM 9756</strain>
    </source>
</reference>
<dbReference type="InterPro" id="IPR004841">
    <property type="entry name" value="AA-permease/SLC12A_dom"/>
</dbReference>
<feature type="domain" description="SLC12A transporter C-terminal" evidence="7">
    <location>
        <begin position="462"/>
        <end position="549"/>
    </location>
</feature>
<protein>
    <submittedName>
        <fullName evidence="8">Amino acid transporter</fullName>
    </submittedName>
</protein>
<feature type="transmembrane region" description="Helical" evidence="5">
    <location>
        <begin position="122"/>
        <end position="140"/>
    </location>
</feature>
<feature type="transmembrane region" description="Helical" evidence="5">
    <location>
        <begin position="147"/>
        <end position="165"/>
    </location>
</feature>
<dbReference type="EMBL" id="FQVB01000022">
    <property type="protein sequence ID" value="SHF63145.1"/>
    <property type="molecule type" value="Genomic_DNA"/>
</dbReference>
<evidence type="ECO:0000256" key="5">
    <source>
        <dbReference type="SAM" id="Phobius"/>
    </source>
</evidence>
<organism evidence="8 9">
    <name type="scientific">Desulfacinum infernum DSM 9756</name>
    <dbReference type="NCBI Taxonomy" id="1121391"/>
    <lineage>
        <taxon>Bacteria</taxon>
        <taxon>Pseudomonadati</taxon>
        <taxon>Thermodesulfobacteriota</taxon>
        <taxon>Syntrophobacteria</taxon>
        <taxon>Syntrophobacterales</taxon>
        <taxon>Syntrophobacteraceae</taxon>
        <taxon>Desulfacinum</taxon>
    </lineage>
</organism>
<proteinExistence type="predicted"/>
<evidence type="ECO:0000313" key="9">
    <source>
        <dbReference type="Proteomes" id="UP000184076"/>
    </source>
</evidence>
<feature type="domain" description="Amino acid permease/ SLC12A" evidence="6">
    <location>
        <begin position="13"/>
        <end position="448"/>
    </location>
</feature>
<feature type="transmembrane region" description="Helical" evidence="5">
    <location>
        <begin position="38"/>
        <end position="63"/>
    </location>
</feature>
<dbReference type="GO" id="GO:0015377">
    <property type="term" value="F:chloride:monoatomic cation symporter activity"/>
    <property type="evidence" value="ECO:0007669"/>
    <property type="project" value="InterPro"/>
</dbReference>
<sequence length="725" mass="79584">MAEQGRFGTFTGVFTPNVLTILGIILFLRIGWVVGQAGLAGAMIIIVAANVISLLTGFSIAAISTNMFVKGGGPYYMISRTLGLEIGGAIGLPLYLSQAISVAFYIIGFTEAFVSVFPLADPRLLATGVALLFGLLAFVGADFALRIQLGILGALALSLVSVFAGSWDSWTSPTFWPTPMGDASFWTVFAIFFPAVTGITVGASMSGDLKDPMRSIPRGTLGAIAVTALVYLATAFWLAVHVRVEDLLTDPMILYRIARWPILVLAGVWASTLSSALGSILAAPRILKALATDGVVPRILALQLGSATEPRMAVLLTTLIALAVIWMGNLDFVASIITMFFLNTYGMINLAAGLERLLGNPSFRPHFNVPWVLSFLGAMGCYTAMFLINPLATGAAIILSYGVYFLLKRRSLRHDWGDIRSGIWLSLARLSLMGLETVPWHIKNWRPNLVVFLRSPQKQEHLLTLGTWMAKGRGFVTFYHVIEGDVEALAGKGYRETSRRYMQKYLTEKGILAFTESSIVEDLYRGAVTLLQAHGLAGLEPNMVAMGWAGRRSAQAEQLLLMRKLISLKKSVLFLRAHEERGFGTCGLIDVWWRGRDRNAELMLLIAHILRQSEPWQNAQIRLLQVVDREEAVEGVRNHLQKMLYKVRMDAELVVFTKADPRQPFTSVLRQQSGQTDLTLLGMRVPEPGEALGYAEEIDRTILPLGPVLLVRNGETENILEEETP</sequence>
<dbReference type="AlphaFoldDB" id="A0A1M5D8F0"/>
<evidence type="ECO:0000259" key="6">
    <source>
        <dbReference type="Pfam" id="PF00324"/>
    </source>
</evidence>
<dbReference type="PANTHER" id="PTHR11827">
    <property type="entry name" value="SOLUTE CARRIER FAMILY 12, CATION COTRANSPORTERS"/>
    <property type="match status" value="1"/>
</dbReference>
<feature type="transmembrane region" description="Helical" evidence="5">
    <location>
        <begin position="7"/>
        <end position="32"/>
    </location>
</feature>
<feature type="transmembrane region" description="Helical" evidence="5">
    <location>
        <begin position="260"/>
        <end position="283"/>
    </location>
</feature>
<keyword evidence="2 5" id="KW-0812">Transmembrane</keyword>
<evidence type="ECO:0000256" key="1">
    <source>
        <dbReference type="ARBA" id="ARBA00004141"/>
    </source>
</evidence>
<evidence type="ECO:0000313" key="8">
    <source>
        <dbReference type="EMBL" id="SHF63145.1"/>
    </source>
</evidence>
<evidence type="ECO:0000256" key="2">
    <source>
        <dbReference type="ARBA" id="ARBA00022692"/>
    </source>
</evidence>